<protein>
    <submittedName>
        <fullName evidence="1">Uncharacterized protein</fullName>
    </submittedName>
</protein>
<reference evidence="2" key="1">
    <citation type="submission" date="2016-06" db="EMBL/GenBank/DDBJ databases">
        <title>Parallel loss of symbiosis genes in relatives of nitrogen-fixing non-legume Parasponia.</title>
        <authorList>
            <person name="Van Velzen R."/>
            <person name="Holmer R."/>
            <person name="Bu F."/>
            <person name="Rutten L."/>
            <person name="Van Zeijl A."/>
            <person name="Liu W."/>
            <person name="Santuari L."/>
            <person name="Cao Q."/>
            <person name="Sharma T."/>
            <person name="Shen D."/>
            <person name="Roswanjaya Y."/>
            <person name="Wardhani T."/>
            <person name="Kalhor M.S."/>
            <person name="Jansen J."/>
            <person name="Van den Hoogen J."/>
            <person name="Gungor B."/>
            <person name="Hartog M."/>
            <person name="Hontelez J."/>
            <person name="Verver J."/>
            <person name="Yang W.-C."/>
            <person name="Schijlen E."/>
            <person name="Repin R."/>
            <person name="Schilthuizen M."/>
            <person name="Schranz E."/>
            <person name="Heidstra R."/>
            <person name="Miyata K."/>
            <person name="Fedorova E."/>
            <person name="Kohlen W."/>
            <person name="Bisseling T."/>
            <person name="Smit S."/>
            <person name="Geurts R."/>
        </authorList>
    </citation>
    <scope>NUCLEOTIDE SEQUENCE [LARGE SCALE GENOMIC DNA]</scope>
    <source>
        <strain evidence="2">cv. RG33-2</strain>
    </source>
</reference>
<dbReference type="Proteomes" id="UP000237000">
    <property type="component" value="Unassembled WGS sequence"/>
</dbReference>
<gene>
    <name evidence="1" type="ORF">TorRG33x02_351220</name>
</gene>
<accession>A0A2P5AG49</accession>
<evidence type="ECO:0000313" key="2">
    <source>
        <dbReference type="Proteomes" id="UP000237000"/>
    </source>
</evidence>
<dbReference type="InParanoid" id="A0A2P5AG49"/>
<sequence length="61" mass="7176">ANEEKLKELEGVKHKLEQSRNDLSLIQKDFHGIPRLNTVKFKDFVPKFKEDGASDLMYTLW</sequence>
<evidence type="ECO:0000313" key="1">
    <source>
        <dbReference type="EMBL" id="PON35518.1"/>
    </source>
</evidence>
<dbReference type="AlphaFoldDB" id="A0A2P5AG49"/>
<organism evidence="1 2">
    <name type="scientific">Trema orientale</name>
    <name type="common">Charcoal tree</name>
    <name type="synonym">Celtis orientalis</name>
    <dbReference type="NCBI Taxonomy" id="63057"/>
    <lineage>
        <taxon>Eukaryota</taxon>
        <taxon>Viridiplantae</taxon>
        <taxon>Streptophyta</taxon>
        <taxon>Embryophyta</taxon>
        <taxon>Tracheophyta</taxon>
        <taxon>Spermatophyta</taxon>
        <taxon>Magnoliopsida</taxon>
        <taxon>eudicotyledons</taxon>
        <taxon>Gunneridae</taxon>
        <taxon>Pentapetalae</taxon>
        <taxon>rosids</taxon>
        <taxon>fabids</taxon>
        <taxon>Rosales</taxon>
        <taxon>Cannabaceae</taxon>
        <taxon>Trema</taxon>
    </lineage>
</organism>
<keyword evidence="2" id="KW-1185">Reference proteome</keyword>
<name>A0A2P5AG49_TREOI</name>
<feature type="non-terminal residue" evidence="1">
    <location>
        <position position="1"/>
    </location>
</feature>
<comment type="caution">
    <text evidence="1">The sequence shown here is derived from an EMBL/GenBank/DDBJ whole genome shotgun (WGS) entry which is preliminary data.</text>
</comment>
<dbReference type="EMBL" id="JXTC01000881">
    <property type="protein sequence ID" value="PON35518.1"/>
    <property type="molecule type" value="Genomic_DNA"/>
</dbReference>
<proteinExistence type="predicted"/>